<dbReference type="RefSeq" id="WP_044208560.1">
    <property type="nucleotide sequence ID" value="NZ_JQOF01000032.1"/>
</dbReference>
<sequence>MASLKTKLSAAMLALIAAGASAPVLLDQFLIEKEGFRLVAYKDGVGIWTICDGLTTYQGQKVVAGMRLTAEQCRTESSRRHKEALSWLQRNINPAVYVTLTEPQKVGVASFCYWNLGPGKCTTKTTFWPRLNAGDKKGACESIKWWIKDQGRDCRIRSNNCYGQIERRDQESELSCWGLDK</sequence>
<comment type="similarity">
    <text evidence="6">Belongs to the glycosyl hydrolase 24 family.</text>
</comment>
<evidence type="ECO:0000256" key="5">
    <source>
        <dbReference type="ARBA" id="ARBA00023295"/>
    </source>
</evidence>
<dbReference type="InterPro" id="IPR002196">
    <property type="entry name" value="Glyco_hydro_24"/>
</dbReference>
<evidence type="ECO:0000256" key="7">
    <source>
        <dbReference type="SAM" id="SignalP"/>
    </source>
</evidence>
<accession>A0ABR4VJP5</accession>
<gene>
    <name evidence="8" type="ORF">KU75_21795</name>
</gene>
<protein>
    <recommendedName>
        <fullName evidence="6">Lysozyme</fullName>
        <ecNumber evidence="6">3.2.1.17</ecNumber>
    </recommendedName>
</protein>
<comment type="caution">
    <text evidence="8">The sequence shown here is derived from an EMBL/GenBank/DDBJ whole genome shotgun (WGS) entry which is preliminary data.</text>
</comment>
<evidence type="ECO:0000256" key="2">
    <source>
        <dbReference type="ARBA" id="ARBA00022529"/>
    </source>
</evidence>
<dbReference type="Gene3D" id="1.10.530.40">
    <property type="match status" value="1"/>
</dbReference>
<dbReference type="InterPro" id="IPR023346">
    <property type="entry name" value="Lysozyme-like_dom_sf"/>
</dbReference>
<dbReference type="HAMAP" id="MF_04110">
    <property type="entry name" value="ENDOLYSIN_T4"/>
    <property type="match status" value="1"/>
</dbReference>
<evidence type="ECO:0000256" key="3">
    <source>
        <dbReference type="ARBA" id="ARBA00022638"/>
    </source>
</evidence>
<feature type="chain" id="PRO_5046185768" description="Lysozyme" evidence="7">
    <location>
        <begin position="23"/>
        <end position="181"/>
    </location>
</feature>
<dbReference type="PANTHER" id="PTHR38107">
    <property type="match status" value="1"/>
</dbReference>
<keyword evidence="2 6" id="KW-0929">Antimicrobial</keyword>
<keyword evidence="7" id="KW-0732">Signal</keyword>
<dbReference type="EMBL" id="JQOF01000032">
    <property type="protein sequence ID" value="KGA39546.1"/>
    <property type="molecule type" value="Genomic_DNA"/>
</dbReference>
<keyword evidence="9" id="KW-1185">Reference proteome</keyword>
<keyword evidence="3 6" id="KW-0081">Bacteriolytic enzyme</keyword>
<evidence type="ECO:0000313" key="9">
    <source>
        <dbReference type="Proteomes" id="UP000029447"/>
    </source>
</evidence>
<evidence type="ECO:0000256" key="1">
    <source>
        <dbReference type="ARBA" id="ARBA00000632"/>
    </source>
</evidence>
<keyword evidence="4 6" id="KW-0378">Hydrolase</keyword>
<dbReference type="Pfam" id="PF00959">
    <property type="entry name" value="Phage_lysozyme"/>
    <property type="match status" value="1"/>
</dbReference>
<dbReference type="Proteomes" id="UP000029447">
    <property type="component" value="Unassembled WGS sequence"/>
</dbReference>
<organism evidence="8 9">
    <name type="scientific">Pectobacterium odoriferum</name>
    <dbReference type="NCBI Taxonomy" id="78398"/>
    <lineage>
        <taxon>Bacteria</taxon>
        <taxon>Pseudomonadati</taxon>
        <taxon>Pseudomonadota</taxon>
        <taxon>Gammaproteobacteria</taxon>
        <taxon>Enterobacterales</taxon>
        <taxon>Pectobacteriaceae</taxon>
        <taxon>Pectobacterium</taxon>
    </lineage>
</organism>
<dbReference type="CDD" id="cd16900">
    <property type="entry name" value="endolysin_R21-like"/>
    <property type="match status" value="1"/>
</dbReference>
<dbReference type="EC" id="3.2.1.17" evidence="6"/>
<dbReference type="InterPro" id="IPR023347">
    <property type="entry name" value="Lysozyme_dom_sf"/>
</dbReference>
<dbReference type="PANTHER" id="PTHR38107:SF3">
    <property type="entry name" value="LYSOZYME RRRD-RELATED"/>
    <property type="match status" value="1"/>
</dbReference>
<feature type="signal peptide" evidence="7">
    <location>
        <begin position="1"/>
        <end position="22"/>
    </location>
</feature>
<dbReference type="InterPro" id="IPR034690">
    <property type="entry name" value="Endolysin_T4_type"/>
</dbReference>
<keyword evidence="5 6" id="KW-0326">Glycosidase</keyword>
<evidence type="ECO:0000313" key="8">
    <source>
        <dbReference type="EMBL" id="KGA39546.1"/>
    </source>
</evidence>
<dbReference type="SUPFAM" id="SSF53955">
    <property type="entry name" value="Lysozyme-like"/>
    <property type="match status" value="1"/>
</dbReference>
<evidence type="ECO:0000256" key="4">
    <source>
        <dbReference type="ARBA" id="ARBA00022801"/>
    </source>
</evidence>
<evidence type="ECO:0000256" key="6">
    <source>
        <dbReference type="RuleBase" id="RU003788"/>
    </source>
</evidence>
<dbReference type="InterPro" id="IPR051018">
    <property type="entry name" value="Bacteriophage_GH24"/>
</dbReference>
<reference evidence="8 9" key="1">
    <citation type="submission" date="2014-08" db="EMBL/GenBank/DDBJ databases">
        <title>Genome sequences of NCPPB Pectobacterium isolates.</title>
        <authorList>
            <person name="Glover R.H."/>
            <person name="Sapp M."/>
            <person name="Elphinstone J."/>
        </authorList>
    </citation>
    <scope>NUCLEOTIDE SEQUENCE [LARGE SCALE GENOMIC DNA]</scope>
    <source>
        <strain evidence="8 9">NCPPB3841</strain>
    </source>
</reference>
<name>A0ABR4VJP5_9GAMM</name>
<comment type="catalytic activity">
    <reaction evidence="1 6">
        <text>Hydrolysis of (1-&gt;4)-beta-linkages between N-acetylmuramic acid and N-acetyl-D-glucosamine residues in a peptidoglycan and between N-acetyl-D-glucosamine residues in chitodextrins.</text>
        <dbReference type="EC" id="3.2.1.17"/>
    </reaction>
</comment>
<proteinExistence type="inferred from homology"/>